<dbReference type="InterPro" id="IPR034732">
    <property type="entry name" value="EPHD"/>
</dbReference>
<evidence type="ECO:0000256" key="6">
    <source>
        <dbReference type="ARBA" id="ARBA00022723"/>
    </source>
</evidence>
<dbReference type="InterPro" id="IPR003616">
    <property type="entry name" value="Post-SET_dom"/>
</dbReference>
<evidence type="ECO:0000256" key="8">
    <source>
        <dbReference type="ARBA" id="ARBA00022771"/>
    </source>
</evidence>
<evidence type="ECO:0000256" key="11">
    <source>
        <dbReference type="ARBA" id="ARBA00023015"/>
    </source>
</evidence>
<keyword evidence="6" id="KW-0479">Metal-binding</keyword>
<evidence type="ECO:0000256" key="7">
    <source>
        <dbReference type="ARBA" id="ARBA00022737"/>
    </source>
</evidence>
<gene>
    <name evidence="18" type="ORF">X975_06553</name>
</gene>
<dbReference type="CDD" id="cd15666">
    <property type="entry name" value="ePHD2_KMT2C_like"/>
    <property type="match status" value="1"/>
</dbReference>
<dbReference type="Gene3D" id="2.170.270.10">
    <property type="entry name" value="SET domain"/>
    <property type="match status" value="1"/>
</dbReference>
<dbReference type="Proteomes" id="UP000054359">
    <property type="component" value="Unassembled WGS sequence"/>
</dbReference>
<dbReference type="SMART" id="SM00249">
    <property type="entry name" value="PHD"/>
    <property type="match status" value="1"/>
</dbReference>
<dbReference type="GO" id="GO:0008270">
    <property type="term" value="F:zinc ion binding"/>
    <property type="evidence" value="ECO:0007669"/>
    <property type="project" value="UniProtKB-KW"/>
</dbReference>
<evidence type="ECO:0000259" key="17">
    <source>
        <dbReference type="PROSITE" id="PS51805"/>
    </source>
</evidence>
<dbReference type="Pfam" id="PF05965">
    <property type="entry name" value="FYRC"/>
    <property type="match status" value="1"/>
</dbReference>
<name>A0A087TE77_STEMI</name>
<dbReference type="Pfam" id="PF13832">
    <property type="entry name" value="zf-HC5HC2H_2"/>
    <property type="match status" value="1"/>
</dbReference>
<dbReference type="Pfam" id="PF05964">
    <property type="entry name" value="FYRN"/>
    <property type="match status" value="1"/>
</dbReference>
<dbReference type="GO" id="GO:0042800">
    <property type="term" value="F:histone H3K4 methyltransferase activity"/>
    <property type="evidence" value="ECO:0007669"/>
    <property type="project" value="TreeGrafter"/>
</dbReference>
<evidence type="ECO:0000256" key="3">
    <source>
        <dbReference type="ARBA" id="ARBA00022603"/>
    </source>
</evidence>
<dbReference type="FunFam" id="2.170.270.10:FF:000003">
    <property type="entry name" value="Histone-lysine N-methyltransferase"/>
    <property type="match status" value="1"/>
</dbReference>
<dbReference type="SMART" id="SM00317">
    <property type="entry name" value="SET"/>
    <property type="match status" value="1"/>
</dbReference>
<dbReference type="PROSITE" id="PS51805">
    <property type="entry name" value="EPHD"/>
    <property type="match status" value="1"/>
</dbReference>
<dbReference type="PROSITE" id="PS51543">
    <property type="entry name" value="FYRC"/>
    <property type="match status" value="1"/>
</dbReference>
<evidence type="ECO:0000256" key="9">
    <source>
        <dbReference type="ARBA" id="ARBA00022833"/>
    </source>
</evidence>
<keyword evidence="19" id="KW-1185">Reference proteome</keyword>
<dbReference type="InterPro" id="IPR003888">
    <property type="entry name" value="FYrich_N"/>
</dbReference>
<proteinExistence type="predicted"/>
<dbReference type="STRING" id="407821.A0A087TE77"/>
<dbReference type="GO" id="GO:0045944">
    <property type="term" value="P:positive regulation of transcription by RNA polymerase II"/>
    <property type="evidence" value="ECO:0007669"/>
    <property type="project" value="TreeGrafter"/>
</dbReference>
<dbReference type="FunFam" id="3.30.40.10:FF:000002">
    <property type="entry name" value="Histone-lysine N-methyltransferase"/>
    <property type="match status" value="1"/>
</dbReference>
<evidence type="ECO:0000256" key="10">
    <source>
        <dbReference type="ARBA" id="ARBA00022853"/>
    </source>
</evidence>
<keyword evidence="5" id="KW-0949">S-adenosyl-L-methionine</keyword>
<dbReference type="CDD" id="cd19171">
    <property type="entry name" value="SET_KMT2C_2D"/>
    <property type="match status" value="1"/>
</dbReference>
<evidence type="ECO:0000256" key="13">
    <source>
        <dbReference type="ARBA" id="ARBA00023163"/>
    </source>
</evidence>
<feature type="domain" description="SET" evidence="15">
    <location>
        <begin position="663"/>
        <end position="779"/>
    </location>
</feature>
<dbReference type="PANTHER" id="PTHR45888">
    <property type="entry name" value="HL01030P-RELATED"/>
    <property type="match status" value="1"/>
</dbReference>
<keyword evidence="9" id="KW-0862">Zinc</keyword>
<dbReference type="FunFam" id="3.30.160.360:FF:000001">
    <property type="entry name" value="Histone-lysine N-methyltransferase"/>
    <property type="match status" value="1"/>
</dbReference>
<organism evidence="18 19">
    <name type="scientific">Stegodyphus mimosarum</name>
    <name type="common">African social velvet spider</name>
    <dbReference type="NCBI Taxonomy" id="407821"/>
    <lineage>
        <taxon>Eukaryota</taxon>
        <taxon>Metazoa</taxon>
        <taxon>Ecdysozoa</taxon>
        <taxon>Arthropoda</taxon>
        <taxon>Chelicerata</taxon>
        <taxon>Arachnida</taxon>
        <taxon>Araneae</taxon>
        <taxon>Araneomorphae</taxon>
        <taxon>Entelegynae</taxon>
        <taxon>Eresoidea</taxon>
        <taxon>Eresidae</taxon>
        <taxon>Stegodyphus</taxon>
    </lineage>
</organism>
<dbReference type="PANTHER" id="PTHR45888:SF6">
    <property type="entry name" value="HL01030P-RELATED"/>
    <property type="match status" value="1"/>
</dbReference>
<dbReference type="PROSITE" id="PS50868">
    <property type="entry name" value="POST_SET"/>
    <property type="match status" value="1"/>
</dbReference>
<keyword evidence="7" id="KW-0677">Repeat</keyword>
<keyword evidence="3 18" id="KW-0489">Methyltransferase</keyword>
<protein>
    <submittedName>
        <fullName evidence="18">Histone-lysine N-methyltransferase MLL3</fullName>
    </submittedName>
</protein>
<dbReference type="SMART" id="SM00508">
    <property type="entry name" value="PostSET"/>
    <property type="match status" value="1"/>
</dbReference>
<keyword evidence="14" id="KW-0539">Nucleus</keyword>
<evidence type="ECO:0000256" key="4">
    <source>
        <dbReference type="ARBA" id="ARBA00022679"/>
    </source>
</evidence>
<dbReference type="InterPro" id="IPR001214">
    <property type="entry name" value="SET_dom"/>
</dbReference>
<dbReference type="GO" id="GO:0003713">
    <property type="term" value="F:transcription coactivator activity"/>
    <property type="evidence" value="ECO:0007669"/>
    <property type="project" value="TreeGrafter"/>
</dbReference>
<evidence type="ECO:0000259" key="15">
    <source>
        <dbReference type="PROSITE" id="PS50280"/>
    </source>
</evidence>
<dbReference type="Pfam" id="PF00856">
    <property type="entry name" value="SET"/>
    <property type="match status" value="1"/>
</dbReference>
<feature type="domain" description="PHD-type" evidence="17">
    <location>
        <begin position="296"/>
        <end position="404"/>
    </location>
</feature>
<evidence type="ECO:0000313" key="19">
    <source>
        <dbReference type="Proteomes" id="UP000054359"/>
    </source>
</evidence>
<feature type="non-terminal residue" evidence="18">
    <location>
        <position position="803"/>
    </location>
</feature>
<dbReference type="PROSITE" id="PS50280">
    <property type="entry name" value="SET"/>
    <property type="match status" value="1"/>
</dbReference>
<evidence type="ECO:0000256" key="1">
    <source>
        <dbReference type="ARBA" id="ARBA00004123"/>
    </source>
</evidence>
<evidence type="ECO:0000256" key="5">
    <source>
        <dbReference type="ARBA" id="ARBA00022691"/>
    </source>
</evidence>
<sequence>MTGIGGYSAPLKDSGNVAVTLTLSSAAAEDICGVLAALADVLKIPIPASYEIVERTATPPSQKLGLYRRSKNSDTSIHSLLNGKPRFCRHCDIVVLSAGILKKASDLACMGPEEQEEDEVIFCSTNCYMQFALTHRSTAILEEKEAATVVDHIGDSTHDKSSRNNAEDSMGSLISDEKDFLRSTGDRIKSEIDSCKLESLELSEDNENNEFKIDSSLKEEKLLSPSNSAFNIDLLEKMDISTDMEPVQRKWKSVRYKYWCSNIEMAFKTKRKEDTSEKAPRPFYHTIKPNQMPKDERKCILCHISGDGETNGPARLLNVDVNKWVHLNCALWSAEVYETVNGALMNVEAAYKRSRLINCCICHKHGASLRCFRTRCPNIYHFPCARKEQCSFYSDKTMLCPQHAHRGNPENKLDSFSVFRRVYINREAHKQVANMIQDDKYIMRIGSLIFLNIGQLLPQQIQAFHTSKCIYPVGYRVIRMYWSMRKLGRRSQYVCTINELSGKPEFCIQVKEIDQKDLLLKDRTAKGVWQKVIYPIEKMRKQAKTIKIFPDYITGDDLFGLTEPAVLRIVESLPGVDTLSDYNFRYGRSPFLELPLAINPTGCARSEPKLRTHFKRPHTLHTSNSSRSFHSAFAGMEISSPYIKQFVHSKSSQYRKMKTEWRNNVFLARSRIQGLGLYAARDLEKHTMVIEYIGQLIRNEIAERNEAIYDAQNRGVYMFRLDENRVIDATLCGGLARYMNHSCNPNCVAEVVQIDRENKILIITNRRVTRGEELSYDYKFEVEDDQHKIPCLCGAPNCRKWMN</sequence>
<dbReference type="GO" id="GO:0005700">
    <property type="term" value="C:polytene chromosome"/>
    <property type="evidence" value="ECO:0007669"/>
    <property type="project" value="UniProtKB-ARBA"/>
</dbReference>
<keyword evidence="12" id="KW-0010">Activator</keyword>
<dbReference type="InterPro" id="IPR003889">
    <property type="entry name" value="FYrich_C"/>
</dbReference>
<evidence type="ECO:0000256" key="2">
    <source>
        <dbReference type="ARBA" id="ARBA00022553"/>
    </source>
</evidence>
<feature type="domain" description="Post-SET" evidence="16">
    <location>
        <begin position="787"/>
        <end position="803"/>
    </location>
</feature>
<dbReference type="Gene3D" id="3.30.160.360">
    <property type="match status" value="1"/>
</dbReference>
<accession>A0A087TE77</accession>
<evidence type="ECO:0000256" key="12">
    <source>
        <dbReference type="ARBA" id="ARBA00023159"/>
    </source>
</evidence>
<dbReference type="OMA" id="SCKNHAP"/>
<dbReference type="AlphaFoldDB" id="A0A087TE77"/>
<keyword evidence="10" id="KW-0156">Chromatin regulator</keyword>
<dbReference type="PROSITE" id="PS51542">
    <property type="entry name" value="FYRN"/>
    <property type="match status" value="1"/>
</dbReference>
<evidence type="ECO:0000313" key="18">
    <source>
        <dbReference type="EMBL" id="KFM63416.1"/>
    </source>
</evidence>
<dbReference type="Gene3D" id="3.30.40.10">
    <property type="entry name" value="Zinc/RING finger domain, C3HC4 (zinc finger)"/>
    <property type="match status" value="1"/>
</dbReference>
<comment type="subcellular location">
    <subcellularLocation>
        <location evidence="1">Nucleus</location>
    </subcellularLocation>
</comment>
<dbReference type="InterPro" id="IPR046341">
    <property type="entry name" value="SET_dom_sf"/>
</dbReference>
<reference evidence="18 19" key="1">
    <citation type="submission" date="2013-11" db="EMBL/GenBank/DDBJ databases">
        <title>Genome sequencing of Stegodyphus mimosarum.</title>
        <authorList>
            <person name="Bechsgaard J."/>
        </authorList>
    </citation>
    <scope>NUCLEOTIDE SEQUENCE [LARGE SCALE GENOMIC DNA]</scope>
</reference>
<dbReference type="SUPFAM" id="SSF82199">
    <property type="entry name" value="SET domain"/>
    <property type="match status" value="1"/>
</dbReference>
<dbReference type="SMART" id="SM00542">
    <property type="entry name" value="FYRC"/>
    <property type="match status" value="1"/>
</dbReference>
<dbReference type="GO" id="GO:0044666">
    <property type="term" value="C:MLL3/4 complex"/>
    <property type="evidence" value="ECO:0007669"/>
    <property type="project" value="TreeGrafter"/>
</dbReference>
<keyword evidence="13" id="KW-0804">Transcription</keyword>
<dbReference type="InterPro" id="IPR013083">
    <property type="entry name" value="Znf_RING/FYVE/PHD"/>
</dbReference>
<dbReference type="SMART" id="SM00541">
    <property type="entry name" value="FYRN"/>
    <property type="match status" value="1"/>
</dbReference>
<keyword evidence="4 18" id="KW-0808">Transferase</keyword>
<evidence type="ECO:0000259" key="16">
    <source>
        <dbReference type="PROSITE" id="PS50868"/>
    </source>
</evidence>
<keyword evidence="11" id="KW-0805">Transcription regulation</keyword>
<dbReference type="GO" id="GO:0032259">
    <property type="term" value="P:methylation"/>
    <property type="evidence" value="ECO:0007669"/>
    <property type="project" value="UniProtKB-KW"/>
</dbReference>
<keyword evidence="8" id="KW-0863">Zinc-finger</keyword>
<dbReference type="EMBL" id="KK114821">
    <property type="protein sequence ID" value="KFM63416.1"/>
    <property type="molecule type" value="Genomic_DNA"/>
</dbReference>
<keyword evidence="2" id="KW-0597">Phosphoprotein</keyword>
<evidence type="ECO:0000256" key="14">
    <source>
        <dbReference type="ARBA" id="ARBA00023242"/>
    </source>
</evidence>
<dbReference type="InterPro" id="IPR001965">
    <property type="entry name" value="Znf_PHD"/>
</dbReference>
<dbReference type="OrthoDB" id="308383at2759"/>